<accession>A0A1M4T023</accession>
<organism evidence="1 2">
    <name type="scientific">Marinitoga hydrogenitolerans (strain DSM 16785 / JCM 12826 / AT1271)</name>
    <dbReference type="NCBI Taxonomy" id="1122195"/>
    <lineage>
        <taxon>Bacteria</taxon>
        <taxon>Thermotogati</taxon>
        <taxon>Thermotogota</taxon>
        <taxon>Thermotogae</taxon>
        <taxon>Petrotogales</taxon>
        <taxon>Petrotogaceae</taxon>
        <taxon>Marinitoga</taxon>
    </lineage>
</organism>
<dbReference type="CDD" id="cd02980">
    <property type="entry name" value="TRX_Fd_family"/>
    <property type="match status" value="1"/>
</dbReference>
<evidence type="ECO:0000313" key="1">
    <source>
        <dbReference type="EMBL" id="SHE37710.1"/>
    </source>
</evidence>
<reference evidence="1" key="1">
    <citation type="submission" date="2016-11" db="EMBL/GenBank/DDBJ databases">
        <authorList>
            <person name="Varghese N."/>
            <person name="Submissions S."/>
        </authorList>
    </citation>
    <scope>NUCLEOTIDE SEQUENCE [LARGE SCALE GENOMIC DNA]</scope>
    <source>
        <strain evidence="1">DSM 16785</strain>
    </source>
</reference>
<proteinExistence type="predicted"/>
<name>A0A1M4T023_MARH1</name>
<dbReference type="Gene3D" id="3.40.30.10">
    <property type="entry name" value="Glutaredoxin"/>
    <property type="match status" value="1"/>
</dbReference>
<dbReference type="InterPro" id="IPR036249">
    <property type="entry name" value="Thioredoxin-like_sf"/>
</dbReference>
<dbReference type="STRING" id="1122195.SAMN02745164_00316"/>
<dbReference type="SUPFAM" id="SSF52833">
    <property type="entry name" value="Thioredoxin-like"/>
    <property type="match status" value="1"/>
</dbReference>
<dbReference type="EMBL" id="FQUI01000003">
    <property type="protein sequence ID" value="SHE37710.1"/>
    <property type="molecule type" value="Genomic_DNA"/>
</dbReference>
<dbReference type="AlphaFoldDB" id="A0A1M4T023"/>
<sequence>MKIEICVGTTCHLMGSSMLLEIINDLPEDVKNSINVKYSGCFDLCYGDMKPPIVKIDEKFYDNMAPEKFKEVVLNLLKENGDE</sequence>
<dbReference type="RefSeq" id="WP_072862742.1">
    <property type="nucleotide sequence ID" value="NZ_FQUI01000003.1"/>
</dbReference>
<protein>
    <submittedName>
        <fullName evidence="1">Thioredoxin-like [2Fe-2S] ferredoxin</fullName>
    </submittedName>
</protein>
<gene>
    <name evidence="1" type="ORF">SAMN02745164_00316</name>
</gene>
<dbReference type="Proteomes" id="UP000184334">
    <property type="component" value="Unassembled WGS sequence"/>
</dbReference>
<keyword evidence="2" id="KW-1185">Reference proteome</keyword>
<dbReference type="OrthoDB" id="9807975at2"/>
<evidence type="ECO:0000313" key="2">
    <source>
        <dbReference type="Proteomes" id="UP000184334"/>
    </source>
</evidence>
<dbReference type="Pfam" id="PF01257">
    <property type="entry name" value="2Fe-2S_thioredx"/>
    <property type="match status" value="1"/>
</dbReference>
<comment type="caution">
    <text evidence="1">The sequence shown here is derived from an EMBL/GenBank/DDBJ whole genome shotgun (WGS) entry which is preliminary data.</text>
</comment>